<dbReference type="InterPro" id="IPR048646">
    <property type="entry name" value="RlmM_THUMP-like"/>
</dbReference>
<dbReference type="EC" id="2.1.1.186" evidence="6"/>
<reference evidence="12" key="1">
    <citation type="submission" date="2023-03" db="EMBL/GenBank/DDBJ databases">
        <authorList>
            <person name="Pearce D."/>
        </authorList>
    </citation>
    <scope>NUCLEOTIDE SEQUENCE</scope>
    <source>
        <strain evidence="12">Mc</strain>
    </source>
</reference>
<evidence type="ECO:0000259" key="9">
    <source>
        <dbReference type="Pfam" id="PF01728"/>
    </source>
</evidence>
<feature type="active site" description="Proton acceptor" evidence="6 7">
    <location>
        <position position="320"/>
    </location>
</feature>
<dbReference type="HAMAP" id="MF_01551">
    <property type="entry name" value="23SrRNA_methyltr_M"/>
    <property type="match status" value="1"/>
</dbReference>
<feature type="binding site" evidence="6 8">
    <location>
        <position position="275"/>
    </location>
    <ligand>
        <name>S-adenosyl-L-methionine</name>
        <dbReference type="ChEBI" id="CHEBI:59789"/>
    </ligand>
</feature>
<dbReference type="GO" id="GO:0032259">
    <property type="term" value="P:methylation"/>
    <property type="evidence" value="ECO:0007669"/>
    <property type="project" value="UniProtKB-KW"/>
</dbReference>
<evidence type="ECO:0000256" key="2">
    <source>
        <dbReference type="ARBA" id="ARBA00022552"/>
    </source>
</evidence>
<dbReference type="Gene3D" id="3.40.50.150">
    <property type="entry name" value="Vaccinia Virus protein VP39"/>
    <property type="match status" value="1"/>
</dbReference>
<evidence type="ECO:0000256" key="7">
    <source>
        <dbReference type="PIRSR" id="PIRSR028774-1"/>
    </source>
</evidence>
<evidence type="ECO:0000256" key="6">
    <source>
        <dbReference type="HAMAP-Rule" id="MF_01551"/>
    </source>
</evidence>
<proteinExistence type="inferred from homology"/>
<comment type="similarity">
    <text evidence="6">Belongs to the class I-like SAM-binding methyltransferase superfamily. RNA methyltransferase RlmE family. RlmM subfamily.</text>
</comment>
<evidence type="ECO:0000259" key="11">
    <source>
        <dbReference type="Pfam" id="PF21239"/>
    </source>
</evidence>
<evidence type="ECO:0000313" key="13">
    <source>
        <dbReference type="Proteomes" id="UP001158598"/>
    </source>
</evidence>
<gene>
    <name evidence="6 12" type="primary">rlmM</name>
    <name evidence="12" type="ORF">MCNOR_1291</name>
</gene>
<evidence type="ECO:0000256" key="4">
    <source>
        <dbReference type="ARBA" id="ARBA00022679"/>
    </source>
</evidence>
<organism evidence="12 13">
    <name type="scientific">Methylococcus capsulatus</name>
    <dbReference type="NCBI Taxonomy" id="414"/>
    <lineage>
        <taxon>Bacteria</taxon>
        <taxon>Pseudomonadati</taxon>
        <taxon>Pseudomonadota</taxon>
        <taxon>Gammaproteobacteria</taxon>
        <taxon>Methylococcales</taxon>
        <taxon>Methylococcaceae</taxon>
        <taxon>Methylococcus</taxon>
    </lineage>
</organism>
<name>A0AA35V4R6_METCP</name>
<dbReference type="Gene3D" id="3.30.70.2810">
    <property type="match status" value="1"/>
</dbReference>
<dbReference type="Gene3D" id="3.30.2300.20">
    <property type="match status" value="1"/>
</dbReference>
<keyword evidence="4 6" id="KW-0808">Transferase</keyword>
<dbReference type="EMBL" id="OX458332">
    <property type="protein sequence ID" value="CAI8785796.1"/>
    <property type="molecule type" value="Genomic_DNA"/>
</dbReference>
<accession>A0AA35V4R6</accession>
<dbReference type="InterPro" id="IPR011224">
    <property type="entry name" value="rRNA_MeTrfase_M"/>
</dbReference>
<evidence type="ECO:0000256" key="8">
    <source>
        <dbReference type="PIRSR" id="PIRSR028774-2"/>
    </source>
</evidence>
<evidence type="ECO:0000256" key="3">
    <source>
        <dbReference type="ARBA" id="ARBA00022603"/>
    </source>
</evidence>
<feature type="binding site" evidence="6 8">
    <location>
        <position position="205"/>
    </location>
    <ligand>
        <name>S-adenosyl-L-methionine</name>
        <dbReference type="ChEBI" id="CHEBI:59789"/>
    </ligand>
</feature>
<dbReference type="InterPro" id="IPR040739">
    <property type="entry name" value="RlmM_FDX"/>
</dbReference>
<comment type="catalytic activity">
    <reaction evidence="6">
        <text>cytidine(2498) in 23S rRNA + S-adenosyl-L-methionine = 2'-O-methylcytidine(2498) in 23S rRNA + S-adenosyl-L-homocysteine + H(+)</text>
        <dbReference type="Rhea" id="RHEA:42788"/>
        <dbReference type="Rhea" id="RHEA-COMP:10244"/>
        <dbReference type="Rhea" id="RHEA-COMP:10245"/>
        <dbReference type="ChEBI" id="CHEBI:15378"/>
        <dbReference type="ChEBI" id="CHEBI:57856"/>
        <dbReference type="ChEBI" id="CHEBI:59789"/>
        <dbReference type="ChEBI" id="CHEBI:74495"/>
        <dbReference type="ChEBI" id="CHEBI:82748"/>
        <dbReference type="EC" id="2.1.1.186"/>
    </reaction>
</comment>
<dbReference type="InterPro" id="IPR002877">
    <property type="entry name" value="RNA_MeTrfase_FtsJ_dom"/>
</dbReference>
<keyword evidence="3 6" id="KW-0489">Methyltransferase</keyword>
<dbReference type="GO" id="GO:0008757">
    <property type="term" value="F:S-adenosylmethionine-dependent methyltransferase activity"/>
    <property type="evidence" value="ECO:0007669"/>
    <property type="project" value="UniProtKB-UniRule"/>
</dbReference>
<dbReference type="PANTHER" id="PTHR37524">
    <property type="entry name" value="RIBOSOMAL RNA LARGE SUBUNIT METHYLTRANSFERASE M"/>
    <property type="match status" value="1"/>
</dbReference>
<dbReference type="InterPro" id="IPR029063">
    <property type="entry name" value="SAM-dependent_MTases_sf"/>
</dbReference>
<evidence type="ECO:0000256" key="1">
    <source>
        <dbReference type="ARBA" id="ARBA00022490"/>
    </source>
</evidence>
<dbReference type="PIRSF" id="PIRSF028774">
    <property type="entry name" value="UCP028774"/>
    <property type="match status" value="1"/>
</dbReference>
<dbReference type="AlphaFoldDB" id="A0AA35V4R6"/>
<feature type="binding site" evidence="6 8">
    <location>
        <position position="291"/>
    </location>
    <ligand>
        <name>S-adenosyl-L-methionine</name>
        <dbReference type="ChEBI" id="CHEBI:59789"/>
    </ligand>
</feature>
<dbReference type="GO" id="GO:0006364">
    <property type="term" value="P:rRNA processing"/>
    <property type="evidence" value="ECO:0007669"/>
    <property type="project" value="UniProtKB-UniRule"/>
</dbReference>
<evidence type="ECO:0000256" key="5">
    <source>
        <dbReference type="ARBA" id="ARBA00022691"/>
    </source>
</evidence>
<feature type="domain" description="Ribosomal RNA large subunit methyltransferase M THUMP-like" evidence="11">
    <location>
        <begin position="105"/>
        <end position="180"/>
    </location>
</feature>
<protein>
    <recommendedName>
        <fullName evidence="6">Ribosomal RNA large subunit methyltransferase M</fullName>
        <ecNumber evidence="6">2.1.1.186</ecNumber>
    </recommendedName>
    <alternativeName>
        <fullName evidence="6">23S rRNA (cytidine2498-2'-O)-methyltransferase</fullName>
    </alternativeName>
    <alternativeName>
        <fullName evidence="6">23S rRNA 2'-O-ribose methyltransferase RlmM</fullName>
    </alternativeName>
</protein>
<dbReference type="Proteomes" id="UP001158598">
    <property type="component" value="Chromosome"/>
</dbReference>
<evidence type="ECO:0000313" key="12">
    <source>
        <dbReference type="EMBL" id="CAI8785796.1"/>
    </source>
</evidence>
<feature type="binding site" evidence="6 8">
    <location>
        <position position="255"/>
    </location>
    <ligand>
        <name>S-adenosyl-L-methionine</name>
        <dbReference type="ChEBI" id="CHEBI:59789"/>
    </ligand>
</feature>
<feature type="domain" description="RlmM ferredoxin-like" evidence="10">
    <location>
        <begin position="24"/>
        <end position="91"/>
    </location>
</feature>
<dbReference type="GO" id="GO:0005737">
    <property type="term" value="C:cytoplasm"/>
    <property type="evidence" value="ECO:0007669"/>
    <property type="project" value="UniProtKB-SubCell"/>
</dbReference>
<comment type="function">
    <text evidence="6">Catalyzes the 2'-O-methylation at nucleotide C2498 in 23S rRNA.</text>
</comment>
<feature type="binding site" evidence="6 8">
    <location>
        <begin position="236"/>
        <end position="239"/>
    </location>
    <ligand>
        <name>S-adenosyl-L-methionine</name>
        <dbReference type="ChEBI" id="CHEBI:59789"/>
    </ligand>
</feature>
<dbReference type="Pfam" id="PF21239">
    <property type="entry name" value="RLMM_N"/>
    <property type="match status" value="1"/>
</dbReference>
<sequence length="370" mass="41395">MHSFRRFQLKPAPRPGKALTSPSSILLYCRRGFEKECAAEILVQTQAAGISGHVRAKENSAHVVFVAHEPEILANRAARLRFDALIFARQRIFASGPLADLPVDDRITPLLDTAAGLQRRYSTLWLETADTNEAKELAAFTRKFERPFAAAAAGLLGGGPQAPRLHVFFLTSTAAYLGYTLPDDSAPWPCGIPRLKLPRSAPSRSTLKLEEAFLVFVDRPETMLRPGMSAVDLGAAPGGWTWQLVRRHIRTTAVDNGNLDPALLDSGLVTHLRTDGFRFRPSRPVDWLVCDMVEQPSRIARLVADWAADGAFRYAVFNLKLPMNRRYEEVERCRGLIEERLAAQGVSHRLRFRQLYHDREEVTGFLELVS</sequence>
<dbReference type="Pfam" id="PF01728">
    <property type="entry name" value="FtsJ"/>
    <property type="match status" value="1"/>
</dbReference>
<keyword evidence="1 6" id="KW-0963">Cytoplasm</keyword>
<comment type="subunit">
    <text evidence="6">Monomer.</text>
</comment>
<dbReference type="SUPFAM" id="SSF53335">
    <property type="entry name" value="S-adenosyl-L-methionine-dependent methyltransferases"/>
    <property type="match status" value="1"/>
</dbReference>
<evidence type="ECO:0000259" key="10">
    <source>
        <dbReference type="Pfam" id="PF18125"/>
    </source>
</evidence>
<feature type="domain" description="Ribosomal RNA methyltransferase FtsJ" evidence="9">
    <location>
        <begin position="203"/>
        <end position="294"/>
    </location>
</feature>
<dbReference type="Pfam" id="PF18125">
    <property type="entry name" value="RlmM_FDX"/>
    <property type="match status" value="1"/>
</dbReference>
<keyword evidence="5 6" id="KW-0949">S-adenosyl-L-methionine</keyword>
<keyword evidence="2 6" id="KW-0698">rRNA processing</keyword>
<dbReference type="PANTHER" id="PTHR37524:SF2">
    <property type="entry name" value="RIBOSOMAL RNA METHYLTRANSFERASE FTSJ DOMAIN-CONTAINING PROTEIN"/>
    <property type="match status" value="1"/>
</dbReference>
<comment type="subcellular location">
    <subcellularLocation>
        <location evidence="6">Cytoplasm</location>
    </subcellularLocation>
</comment>
<dbReference type="NCBIfam" id="NF008734">
    <property type="entry name" value="PRK11760.1"/>
    <property type="match status" value="1"/>
</dbReference>